<feature type="compositionally biased region" description="Gly residues" evidence="1">
    <location>
        <begin position="74"/>
        <end position="88"/>
    </location>
</feature>
<proteinExistence type="predicted"/>
<feature type="region of interest" description="Disordered" evidence="1">
    <location>
        <begin position="26"/>
        <end position="88"/>
    </location>
</feature>
<protein>
    <submittedName>
        <fullName evidence="2">Uncharacterized protein</fullName>
    </submittedName>
</protein>
<evidence type="ECO:0000313" key="2">
    <source>
        <dbReference type="EMBL" id="MFC3938529.1"/>
    </source>
</evidence>
<reference evidence="3" key="1">
    <citation type="journal article" date="2019" name="Int. J. Syst. Evol. Microbiol.">
        <title>The Global Catalogue of Microorganisms (GCM) 10K type strain sequencing project: providing services to taxonomists for standard genome sequencing and annotation.</title>
        <authorList>
            <consortium name="The Broad Institute Genomics Platform"/>
            <consortium name="The Broad Institute Genome Sequencing Center for Infectious Disease"/>
            <person name="Wu L."/>
            <person name="Ma J."/>
        </authorList>
    </citation>
    <scope>NUCLEOTIDE SEQUENCE [LARGE SCALE GENOMIC DNA]</scope>
    <source>
        <strain evidence="3">CCUG 2113</strain>
    </source>
</reference>
<evidence type="ECO:0000313" key="3">
    <source>
        <dbReference type="Proteomes" id="UP001595693"/>
    </source>
</evidence>
<feature type="compositionally biased region" description="Basic residues" evidence="1">
    <location>
        <begin position="35"/>
        <end position="47"/>
    </location>
</feature>
<gene>
    <name evidence="2" type="ORF">ACFOW3_28310</name>
</gene>
<dbReference type="RefSeq" id="WP_055400083.1">
    <property type="nucleotide sequence ID" value="NZ_JAMXAX010000022.1"/>
</dbReference>
<sequence>MEVVGALILIVIAVAIVALKKAFDGDEDDEEYVARQRRRRKQRRARRRDVDEGTHDVHRIGQTNLENVPLFERYGGGGNSGPSSGPGQ</sequence>
<feature type="compositionally biased region" description="Basic and acidic residues" evidence="1">
    <location>
        <begin position="48"/>
        <end position="59"/>
    </location>
</feature>
<dbReference type="Proteomes" id="UP001595693">
    <property type="component" value="Unassembled WGS sequence"/>
</dbReference>
<name>A0ABV8DK83_9BURK</name>
<comment type="caution">
    <text evidence="2">The sequence shown here is derived from an EMBL/GenBank/DDBJ whole genome shotgun (WGS) entry which is preliminary data.</text>
</comment>
<dbReference type="EMBL" id="JBHSAJ010000182">
    <property type="protein sequence ID" value="MFC3938529.1"/>
    <property type="molecule type" value="Genomic_DNA"/>
</dbReference>
<evidence type="ECO:0000256" key="1">
    <source>
        <dbReference type="SAM" id="MobiDB-lite"/>
    </source>
</evidence>
<keyword evidence="3" id="KW-1185">Reference proteome</keyword>
<organism evidence="2 3">
    <name type="scientific">Acidovorax facilis</name>
    <dbReference type="NCBI Taxonomy" id="12917"/>
    <lineage>
        <taxon>Bacteria</taxon>
        <taxon>Pseudomonadati</taxon>
        <taxon>Pseudomonadota</taxon>
        <taxon>Betaproteobacteria</taxon>
        <taxon>Burkholderiales</taxon>
        <taxon>Comamonadaceae</taxon>
        <taxon>Acidovorax</taxon>
    </lineage>
</organism>
<accession>A0ABV8DK83</accession>